<organism evidence="4 5">
    <name type="scientific">Mucilaginibacter glaciei</name>
    <dbReference type="NCBI Taxonomy" id="2772109"/>
    <lineage>
        <taxon>Bacteria</taxon>
        <taxon>Pseudomonadati</taxon>
        <taxon>Bacteroidota</taxon>
        <taxon>Sphingobacteriia</taxon>
        <taxon>Sphingobacteriales</taxon>
        <taxon>Sphingobacteriaceae</taxon>
        <taxon>Mucilaginibacter</taxon>
    </lineage>
</organism>
<reference evidence="4" key="1">
    <citation type="submission" date="2020-09" db="EMBL/GenBank/DDBJ databases">
        <title>Novel species of Mucilaginibacter isolated from a glacier on the Tibetan Plateau.</title>
        <authorList>
            <person name="Liu Q."/>
            <person name="Xin Y.-H."/>
        </authorList>
    </citation>
    <scope>NUCLEOTIDE SEQUENCE</scope>
    <source>
        <strain evidence="4">ZB1P21</strain>
    </source>
</reference>
<dbReference type="AlphaFoldDB" id="A0A926NNV2"/>
<dbReference type="Pfam" id="PF08450">
    <property type="entry name" value="SGL"/>
    <property type="match status" value="1"/>
</dbReference>
<feature type="chain" id="PRO_5037012827" evidence="2">
    <location>
        <begin position="22"/>
        <end position="297"/>
    </location>
</feature>
<dbReference type="InterPro" id="IPR051262">
    <property type="entry name" value="SMP-30/CGR1_Lactonase"/>
</dbReference>
<dbReference type="SUPFAM" id="SSF63829">
    <property type="entry name" value="Calcium-dependent phosphotriesterase"/>
    <property type="match status" value="1"/>
</dbReference>
<evidence type="ECO:0000256" key="1">
    <source>
        <dbReference type="ARBA" id="ARBA00022801"/>
    </source>
</evidence>
<accession>A0A926NNV2</accession>
<keyword evidence="2" id="KW-0732">Signal</keyword>
<protein>
    <submittedName>
        <fullName evidence="4">SMP-30/gluconolactonase/LRE family protein</fullName>
    </submittedName>
</protein>
<gene>
    <name evidence="4" type="ORF">IDJ76_02480</name>
</gene>
<dbReference type="Gene3D" id="2.120.10.30">
    <property type="entry name" value="TolB, C-terminal domain"/>
    <property type="match status" value="1"/>
</dbReference>
<comment type="caution">
    <text evidence="4">The sequence shown here is derived from an EMBL/GenBank/DDBJ whole genome shotgun (WGS) entry which is preliminary data.</text>
</comment>
<feature type="domain" description="SMP-30/Gluconolactonase/LRE-like region" evidence="3">
    <location>
        <begin position="42"/>
        <end position="283"/>
    </location>
</feature>
<sequence length="297" mass="33208">MKINITSYIICLSLFVSAAFAQQENLYDTLSKPKLISRQFKFTEGPAVDKKGNIFFTDQPNNKIWKYNTEGKLSIFLDSAGRANGTYFDKKGNLIVCADEHDQLWSVSPDKKVKVLIKDYQGFLLNGPNDLWVRPNGDIYITDPYYQRPWWTRTKPDLLDQKVFYLPKGATQPVPLDDSLKRPNGIVGTPDGKTLYVADIGDSKIYKYSIKADGTLANKKVHLRQGADGMTLDALGNLYLAGNGIAIFNPQGIQIGHIEIPEPWSANVCFGGKNRDLLFITASTAIYTLKMNVKGVE</sequence>
<evidence type="ECO:0000313" key="5">
    <source>
        <dbReference type="Proteomes" id="UP000619078"/>
    </source>
</evidence>
<evidence type="ECO:0000313" key="4">
    <source>
        <dbReference type="EMBL" id="MBD1391957.1"/>
    </source>
</evidence>
<evidence type="ECO:0000256" key="2">
    <source>
        <dbReference type="SAM" id="SignalP"/>
    </source>
</evidence>
<evidence type="ECO:0000259" key="3">
    <source>
        <dbReference type="Pfam" id="PF08450"/>
    </source>
</evidence>
<feature type="signal peptide" evidence="2">
    <location>
        <begin position="1"/>
        <end position="21"/>
    </location>
</feature>
<dbReference type="RefSeq" id="WP_191160382.1">
    <property type="nucleotide sequence ID" value="NZ_JACWMX010000001.1"/>
</dbReference>
<dbReference type="Proteomes" id="UP000619078">
    <property type="component" value="Unassembled WGS sequence"/>
</dbReference>
<dbReference type="InterPro" id="IPR011042">
    <property type="entry name" value="6-blade_b-propeller_TolB-like"/>
</dbReference>
<dbReference type="PANTHER" id="PTHR47572:SF4">
    <property type="entry name" value="LACTONASE DRP35"/>
    <property type="match status" value="1"/>
</dbReference>
<proteinExistence type="predicted"/>
<dbReference type="GO" id="GO:0016787">
    <property type="term" value="F:hydrolase activity"/>
    <property type="evidence" value="ECO:0007669"/>
    <property type="project" value="UniProtKB-KW"/>
</dbReference>
<keyword evidence="1" id="KW-0378">Hydrolase</keyword>
<name>A0A926NNV2_9SPHI</name>
<dbReference type="InterPro" id="IPR013658">
    <property type="entry name" value="SGL"/>
</dbReference>
<dbReference type="PANTHER" id="PTHR47572">
    <property type="entry name" value="LIPOPROTEIN-RELATED"/>
    <property type="match status" value="1"/>
</dbReference>
<dbReference type="EMBL" id="JACWMX010000001">
    <property type="protein sequence ID" value="MBD1391957.1"/>
    <property type="molecule type" value="Genomic_DNA"/>
</dbReference>
<keyword evidence="5" id="KW-1185">Reference proteome</keyword>